<dbReference type="GO" id="GO:0004081">
    <property type="term" value="F:bis(5'-nucleosyl)-tetraphosphatase (asymmetrical) activity"/>
    <property type="evidence" value="ECO:0007669"/>
    <property type="project" value="TreeGrafter"/>
</dbReference>
<dbReference type="InterPro" id="IPR020084">
    <property type="entry name" value="NUDIX_hydrolase_CS"/>
</dbReference>
<comment type="caution">
    <text evidence="3">The sequence shown here is derived from an EMBL/GenBank/DDBJ whole genome shotgun (WGS) entry which is preliminary data.</text>
</comment>
<gene>
    <name evidence="3" type="ORF">A2875_04515</name>
</gene>
<dbReference type="PROSITE" id="PS51462">
    <property type="entry name" value="NUDIX"/>
    <property type="match status" value="1"/>
</dbReference>
<feature type="domain" description="Nudix hydrolase" evidence="2">
    <location>
        <begin position="42"/>
        <end position="176"/>
    </location>
</feature>
<accession>A0A1F5ZJ51</accession>
<proteinExistence type="predicted"/>
<dbReference type="GO" id="GO:0006167">
    <property type="term" value="P:AMP biosynthetic process"/>
    <property type="evidence" value="ECO:0007669"/>
    <property type="project" value="TreeGrafter"/>
</dbReference>
<sequence>MLDHVQKQLQRIVFGVNISITSRRVFEKRLLEGKLTRDENPTSHFCVYFSAFDPKSQKVFIGFHKKSRLWLFNGGHMDKGETPMEAIKREMGEEWGMTLPVPKPSLLTLTKIEKPQIQICQWHYDIWYFVAASQASFHPKKELLAKEFSEIGWKSIDEAGRLARDPSTLIALRTIV</sequence>
<dbReference type="InterPro" id="IPR051325">
    <property type="entry name" value="Nudix_hydrolase_domain"/>
</dbReference>
<evidence type="ECO:0000313" key="3">
    <source>
        <dbReference type="EMBL" id="OGG12508.1"/>
    </source>
</evidence>
<dbReference type="Pfam" id="PF00293">
    <property type="entry name" value="NUDIX"/>
    <property type="match status" value="1"/>
</dbReference>
<dbReference type="PANTHER" id="PTHR21340">
    <property type="entry name" value="DIADENOSINE 5,5-P1,P4-TETRAPHOSPHATE PYROPHOSPHOHYDROLASE MUTT"/>
    <property type="match status" value="1"/>
</dbReference>
<reference evidence="3 4" key="1">
    <citation type="journal article" date="2016" name="Nat. Commun.">
        <title>Thousands of microbial genomes shed light on interconnected biogeochemical processes in an aquifer system.</title>
        <authorList>
            <person name="Anantharaman K."/>
            <person name="Brown C.T."/>
            <person name="Hug L.A."/>
            <person name="Sharon I."/>
            <person name="Castelle C.J."/>
            <person name="Probst A.J."/>
            <person name="Thomas B.C."/>
            <person name="Singh A."/>
            <person name="Wilkins M.J."/>
            <person name="Karaoz U."/>
            <person name="Brodie E.L."/>
            <person name="Williams K.H."/>
            <person name="Hubbard S.S."/>
            <person name="Banfield J.F."/>
        </authorList>
    </citation>
    <scope>NUCLEOTIDE SEQUENCE [LARGE SCALE GENOMIC DNA]</scope>
</reference>
<name>A0A1F5ZJ51_9BACT</name>
<dbReference type="AlphaFoldDB" id="A0A1F5ZJ51"/>
<dbReference type="PANTHER" id="PTHR21340:SF0">
    <property type="entry name" value="BIS(5'-NUCLEOSYL)-TETRAPHOSPHATASE [ASYMMETRICAL]"/>
    <property type="match status" value="1"/>
</dbReference>
<dbReference type="SUPFAM" id="SSF55811">
    <property type="entry name" value="Nudix"/>
    <property type="match status" value="1"/>
</dbReference>
<evidence type="ECO:0000259" key="2">
    <source>
        <dbReference type="PROSITE" id="PS51462"/>
    </source>
</evidence>
<organism evidence="3 4">
    <name type="scientific">Candidatus Gottesmanbacteria bacterium RIFCSPHIGHO2_01_FULL_46_14</name>
    <dbReference type="NCBI Taxonomy" id="1798380"/>
    <lineage>
        <taxon>Bacteria</taxon>
        <taxon>Candidatus Gottesmaniibacteriota</taxon>
    </lineage>
</organism>
<dbReference type="GO" id="GO:0006754">
    <property type="term" value="P:ATP biosynthetic process"/>
    <property type="evidence" value="ECO:0007669"/>
    <property type="project" value="TreeGrafter"/>
</dbReference>
<dbReference type="InterPro" id="IPR000086">
    <property type="entry name" value="NUDIX_hydrolase_dom"/>
</dbReference>
<keyword evidence="1" id="KW-0378">Hydrolase</keyword>
<dbReference type="Gene3D" id="3.90.79.10">
    <property type="entry name" value="Nucleoside Triphosphate Pyrophosphohydrolase"/>
    <property type="match status" value="1"/>
</dbReference>
<evidence type="ECO:0000256" key="1">
    <source>
        <dbReference type="ARBA" id="ARBA00022801"/>
    </source>
</evidence>
<evidence type="ECO:0000313" key="4">
    <source>
        <dbReference type="Proteomes" id="UP000177416"/>
    </source>
</evidence>
<dbReference type="InterPro" id="IPR015797">
    <property type="entry name" value="NUDIX_hydrolase-like_dom_sf"/>
</dbReference>
<dbReference type="Proteomes" id="UP000177416">
    <property type="component" value="Unassembled WGS sequence"/>
</dbReference>
<dbReference type="PROSITE" id="PS00893">
    <property type="entry name" value="NUDIX_BOX"/>
    <property type="match status" value="1"/>
</dbReference>
<protein>
    <recommendedName>
        <fullName evidence="2">Nudix hydrolase domain-containing protein</fullName>
    </recommendedName>
</protein>
<dbReference type="EMBL" id="MFJJ01000059">
    <property type="protein sequence ID" value="OGG12508.1"/>
    <property type="molecule type" value="Genomic_DNA"/>
</dbReference>